<name>A0A4U5MKJ4_STECR</name>
<comment type="caution">
    <text evidence="1">The sequence shown here is derived from an EMBL/GenBank/DDBJ whole genome shotgun (WGS) entry which is preliminary data.</text>
</comment>
<keyword evidence="2" id="KW-1185">Reference proteome</keyword>
<proteinExistence type="predicted"/>
<organism evidence="1 2">
    <name type="scientific">Steinernema carpocapsae</name>
    <name type="common">Entomopathogenic nematode</name>
    <dbReference type="NCBI Taxonomy" id="34508"/>
    <lineage>
        <taxon>Eukaryota</taxon>
        <taxon>Metazoa</taxon>
        <taxon>Ecdysozoa</taxon>
        <taxon>Nematoda</taxon>
        <taxon>Chromadorea</taxon>
        <taxon>Rhabditida</taxon>
        <taxon>Tylenchina</taxon>
        <taxon>Panagrolaimomorpha</taxon>
        <taxon>Strongyloidoidea</taxon>
        <taxon>Steinernematidae</taxon>
        <taxon>Steinernema</taxon>
    </lineage>
</organism>
<sequence length="191" mass="21344">MIITDQRWGVALARSVLGERRTVPGTREQSVSPSWLAMRDKTGHESAGCWRQSRDNSKIASLFGYRQTNQCAPTKAGNTRSKTGIGPPLVRLHCAVVKCGKPTPIWVDCLPSLLRRDRKETGSVVFACVCENRAGASQRSLCNAGNRHYKGSFTCFMSDKNMKLQIQTPFRFTTITNKQKAQKSFSCFKDH</sequence>
<reference evidence="1 2" key="2">
    <citation type="journal article" date="2019" name="G3 (Bethesda)">
        <title>Hybrid Assembly of the Genome of the Entomopathogenic Nematode Steinernema carpocapsae Identifies the X-Chromosome.</title>
        <authorList>
            <person name="Serra L."/>
            <person name="Macchietto M."/>
            <person name="Macias-Munoz A."/>
            <person name="McGill C.J."/>
            <person name="Rodriguez I.M."/>
            <person name="Rodriguez B."/>
            <person name="Murad R."/>
            <person name="Mortazavi A."/>
        </authorList>
    </citation>
    <scope>NUCLEOTIDE SEQUENCE [LARGE SCALE GENOMIC DNA]</scope>
    <source>
        <strain evidence="1 2">ALL</strain>
    </source>
</reference>
<protein>
    <submittedName>
        <fullName evidence="1">Uncharacterized protein</fullName>
    </submittedName>
</protein>
<dbReference type="EMBL" id="AZBU02000007">
    <property type="protein sequence ID" value="TKR69633.1"/>
    <property type="molecule type" value="Genomic_DNA"/>
</dbReference>
<reference evidence="1 2" key="1">
    <citation type="journal article" date="2015" name="Genome Biol.">
        <title>Comparative genomics of Steinernema reveals deeply conserved gene regulatory networks.</title>
        <authorList>
            <person name="Dillman A.R."/>
            <person name="Macchietto M."/>
            <person name="Porter C.F."/>
            <person name="Rogers A."/>
            <person name="Williams B."/>
            <person name="Antoshechkin I."/>
            <person name="Lee M.M."/>
            <person name="Goodwin Z."/>
            <person name="Lu X."/>
            <person name="Lewis E.E."/>
            <person name="Goodrich-Blair H."/>
            <person name="Stock S.P."/>
            <person name="Adams B.J."/>
            <person name="Sternberg P.W."/>
            <person name="Mortazavi A."/>
        </authorList>
    </citation>
    <scope>NUCLEOTIDE SEQUENCE [LARGE SCALE GENOMIC DNA]</scope>
    <source>
        <strain evidence="1 2">ALL</strain>
    </source>
</reference>
<evidence type="ECO:0000313" key="1">
    <source>
        <dbReference type="EMBL" id="TKR69633.1"/>
    </source>
</evidence>
<dbReference type="AlphaFoldDB" id="A0A4U5MKJ4"/>
<gene>
    <name evidence="1" type="ORF">L596_021771</name>
</gene>
<dbReference type="Proteomes" id="UP000298663">
    <property type="component" value="Unassembled WGS sequence"/>
</dbReference>
<evidence type="ECO:0000313" key="2">
    <source>
        <dbReference type="Proteomes" id="UP000298663"/>
    </source>
</evidence>
<accession>A0A4U5MKJ4</accession>